<dbReference type="AlphaFoldDB" id="A0A1I5NMM8"/>
<name>A0A1I5NMM8_9GAMM</name>
<proteinExistence type="predicted"/>
<protein>
    <submittedName>
        <fullName evidence="1">Uncharacterized protein</fullName>
    </submittedName>
</protein>
<dbReference type="GeneID" id="35871787"/>
<reference evidence="1 2" key="1">
    <citation type="submission" date="2016-10" db="EMBL/GenBank/DDBJ databases">
        <authorList>
            <person name="de Groot N.N."/>
        </authorList>
    </citation>
    <scope>NUCLEOTIDE SEQUENCE [LARGE SCALE GENOMIC DNA]</scope>
    <source>
        <strain evidence="1 2">DSM 15893</strain>
    </source>
</reference>
<accession>A0A1I5NMM8</accession>
<evidence type="ECO:0000313" key="2">
    <source>
        <dbReference type="Proteomes" id="UP000182692"/>
    </source>
</evidence>
<evidence type="ECO:0000313" key="1">
    <source>
        <dbReference type="EMBL" id="SFP22491.1"/>
    </source>
</evidence>
<organism evidence="1 2">
    <name type="scientific">Enterovibrio norvegicus DSM 15893</name>
    <dbReference type="NCBI Taxonomy" id="1121869"/>
    <lineage>
        <taxon>Bacteria</taxon>
        <taxon>Pseudomonadati</taxon>
        <taxon>Pseudomonadota</taxon>
        <taxon>Gammaproteobacteria</taxon>
        <taxon>Vibrionales</taxon>
        <taxon>Vibrionaceae</taxon>
        <taxon>Enterovibrio</taxon>
    </lineage>
</organism>
<gene>
    <name evidence="1" type="ORF">SAMN03084138_01636</name>
</gene>
<dbReference type="Proteomes" id="UP000182692">
    <property type="component" value="Unassembled WGS sequence"/>
</dbReference>
<dbReference type="EMBL" id="FOWR01000010">
    <property type="protein sequence ID" value="SFP22491.1"/>
    <property type="molecule type" value="Genomic_DNA"/>
</dbReference>
<dbReference type="RefSeq" id="WP_074926516.1">
    <property type="nucleotide sequence ID" value="NZ_FOWR01000010.1"/>
</dbReference>
<sequence>MLRDIQKFVRLDKTNYLESYAGNNERLDKELNTTFKIFFYLSDSVENIWNKSTHIDHEKSPWLVDSVIQLSRGMELLNSCLSLLVNNHIPANSYLFRSSINCFWFSYKFMIGGVNGFAWNHYIDEKKKLSTREIKDHEMKKIISQDDESTKIINLFNGILHTEYEQGYRFHKSSRGREFELSPHNFETDELIELFEDSILNIRGIMEFSRCVIQSTFIDREPDRLLKGEYFNSRNLEILHTKDYRKLAELTERLEVIDLKKYS</sequence>